<keyword evidence="2" id="KW-0472">Membrane</keyword>
<gene>
    <name evidence="3" type="ORF">C6W88_12260</name>
</gene>
<keyword evidence="2" id="KW-0812">Transmembrane</keyword>
<feature type="region of interest" description="Disordered" evidence="1">
    <location>
        <begin position="114"/>
        <end position="174"/>
    </location>
</feature>
<proteinExistence type="predicted"/>
<dbReference type="Pfam" id="PF06295">
    <property type="entry name" value="ZapG-like"/>
    <property type="match status" value="1"/>
</dbReference>
<sequence length="174" mass="19094">MSQRLYNGPSARPAAAAGRPKELRENYVEPSNFNMILAAACLVAGIGLGALGYHLLNGGARSAQRLRLKLTERERQLTEWKDGVDDHLQQMDDLARQVCDDALTLQRQLHESARQLGSKAIGGEVTPPSEPGETSDDIAIPRDYADGNRGTLSEDFGLRQANDDQNAEPRPPRY</sequence>
<organism evidence="3 4">
    <name type="scientific">Halomonas litopenaei</name>
    <dbReference type="NCBI Taxonomy" id="2109328"/>
    <lineage>
        <taxon>Bacteria</taxon>
        <taxon>Pseudomonadati</taxon>
        <taxon>Pseudomonadota</taxon>
        <taxon>Gammaproteobacteria</taxon>
        <taxon>Oceanospirillales</taxon>
        <taxon>Halomonadaceae</taxon>
        <taxon>Halomonas</taxon>
    </lineage>
</organism>
<accession>A0ABX5IYX4</accession>
<name>A0ABX5IYX4_9GAMM</name>
<feature type="transmembrane region" description="Helical" evidence="2">
    <location>
        <begin position="33"/>
        <end position="56"/>
    </location>
</feature>
<evidence type="ECO:0000256" key="1">
    <source>
        <dbReference type="SAM" id="MobiDB-lite"/>
    </source>
</evidence>
<reference evidence="3 4" key="1">
    <citation type="submission" date="2018-03" db="EMBL/GenBank/DDBJ databases">
        <authorList>
            <person name="Zhou J."/>
            <person name="Li X."/>
            <person name="Xue M."/>
            <person name="Yin J."/>
        </authorList>
    </citation>
    <scope>NUCLEOTIDE SEQUENCE [LARGE SCALE GENOMIC DNA]</scope>
    <source>
        <strain evidence="3 4">SYSU ZJ2214</strain>
    </source>
</reference>
<evidence type="ECO:0000313" key="3">
    <source>
        <dbReference type="EMBL" id="PTL94261.1"/>
    </source>
</evidence>
<dbReference type="Proteomes" id="UP000241895">
    <property type="component" value="Unassembled WGS sequence"/>
</dbReference>
<comment type="caution">
    <text evidence="3">The sequence shown here is derived from an EMBL/GenBank/DDBJ whole genome shotgun (WGS) entry which is preliminary data.</text>
</comment>
<evidence type="ECO:0000256" key="2">
    <source>
        <dbReference type="SAM" id="Phobius"/>
    </source>
</evidence>
<evidence type="ECO:0000313" key="4">
    <source>
        <dbReference type="Proteomes" id="UP000241895"/>
    </source>
</evidence>
<protein>
    <submittedName>
        <fullName evidence="3">DUF1043 domain-containing protein</fullName>
    </submittedName>
</protein>
<keyword evidence="4" id="KW-1185">Reference proteome</keyword>
<keyword evidence="2" id="KW-1133">Transmembrane helix</keyword>
<dbReference type="InterPro" id="IPR009386">
    <property type="entry name" value="ZapG-like"/>
</dbReference>
<dbReference type="EMBL" id="PXNS01000006">
    <property type="protein sequence ID" value="PTL94261.1"/>
    <property type="molecule type" value="Genomic_DNA"/>
</dbReference>